<dbReference type="AlphaFoldDB" id="A0AAE1MF28"/>
<feature type="compositionally biased region" description="Basic and acidic residues" evidence="1">
    <location>
        <begin position="104"/>
        <end position="114"/>
    </location>
</feature>
<evidence type="ECO:0000256" key="1">
    <source>
        <dbReference type="SAM" id="MobiDB-lite"/>
    </source>
</evidence>
<feature type="region of interest" description="Disordered" evidence="1">
    <location>
        <begin position="92"/>
        <end position="114"/>
    </location>
</feature>
<accession>A0AAE1MF28</accession>
<evidence type="ECO:0000313" key="2">
    <source>
        <dbReference type="EMBL" id="KAK4262869.1"/>
    </source>
</evidence>
<keyword evidence="3" id="KW-1185">Reference proteome</keyword>
<proteinExistence type="predicted"/>
<gene>
    <name evidence="2" type="ORF">QN277_028369</name>
</gene>
<organism evidence="2 3">
    <name type="scientific">Acacia crassicarpa</name>
    <name type="common">northern wattle</name>
    <dbReference type="NCBI Taxonomy" id="499986"/>
    <lineage>
        <taxon>Eukaryota</taxon>
        <taxon>Viridiplantae</taxon>
        <taxon>Streptophyta</taxon>
        <taxon>Embryophyta</taxon>
        <taxon>Tracheophyta</taxon>
        <taxon>Spermatophyta</taxon>
        <taxon>Magnoliopsida</taxon>
        <taxon>eudicotyledons</taxon>
        <taxon>Gunneridae</taxon>
        <taxon>Pentapetalae</taxon>
        <taxon>rosids</taxon>
        <taxon>fabids</taxon>
        <taxon>Fabales</taxon>
        <taxon>Fabaceae</taxon>
        <taxon>Caesalpinioideae</taxon>
        <taxon>mimosoid clade</taxon>
        <taxon>Acacieae</taxon>
        <taxon>Acacia</taxon>
    </lineage>
</organism>
<reference evidence="2" key="1">
    <citation type="submission" date="2023-10" db="EMBL/GenBank/DDBJ databases">
        <title>Chromosome-level genome of the transformable northern wattle, Acacia crassicarpa.</title>
        <authorList>
            <person name="Massaro I."/>
            <person name="Sinha N.R."/>
            <person name="Poethig S."/>
            <person name="Leichty A.R."/>
        </authorList>
    </citation>
    <scope>NUCLEOTIDE SEQUENCE</scope>
    <source>
        <strain evidence="2">Acra3RX</strain>
        <tissue evidence="2">Leaf</tissue>
    </source>
</reference>
<evidence type="ECO:0000313" key="3">
    <source>
        <dbReference type="Proteomes" id="UP001293593"/>
    </source>
</evidence>
<dbReference type="EMBL" id="JAWXYG010000009">
    <property type="protein sequence ID" value="KAK4262869.1"/>
    <property type="molecule type" value="Genomic_DNA"/>
</dbReference>
<comment type="caution">
    <text evidence="2">The sequence shown here is derived from an EMBL/GenBank/DDBJ whole genome shotgun (WGS) entry which is preliminary data.</text>
</comment>
<sequence>MGCDRNPRRFYYCAQLKTPQSRLRLNFNGVKGHQTPNPNLTPSEHPIEVRADFGYRDFTLDGVFVSEEEDLDDFYRTGLGFQGLKMSNRYQEDISEQSANQPPRVREETFYERQPPRVRKISLSSLQTNPRGSGKRPFMRDCAVGVQLGGQILGSKL</sequence>
<dbReference type="Proteomes" id="UP001293593">
    <property type="component" value="Unassembled WGS sequence"/>
</dbReference>
<name>A0AAE1MF28_9FABA</name>
<protein>
    <submittedName>
        <fullName evidence="2">Uncharacterized protein</fullName>
    </submittedName>
</protein>